<feature type="compositionally biased region" description="Polar residues" evidence="1">
    <location>
        <begin position="58"/>
        <end position="72"/>
    </location>
</feature>
<reference evidence="2" key="1">
    <citation type="submission" date="2022-07" db="EMBL/GenBank/DDBJ databases">
        <title>Mycobacterium kiyosense sp. nov., scotochromogenic slow-glowing species isolated from respiratory specimens.</title>
        <authorList>
            <person name="Fukano H."/>
            <person name="Kazumi Y."/>
            <person name="Sakagami N."/>
            <person name="Ato M."/>
            <person name="Mitarai S."/>
            <person name="Hoshino Y."/>
        </authorList>
    </citation>
    <scope>NUCLEOTIDE SEQUENCE</scope>
    <source>
        <strain evidence="2">SRL2020-028</strain>
    </source>
</reference>
<sequence length="163" mass="17144">MVFSCALGSANILACGAAGTDDREWASTAQSTPITSITAATPAAVQVIRRDRRRRKVTSASNDDSKSGVSDNSPEASPPPIAAAWSQSSRDNKAHMLLSSATASRHKEHPAMCASNSRRSACDSDPRMYAASHIAYAWPYGSASNGIAGRRPEVIVSALFHAV</sequence>
<gene>
    <name evidence="2" type="ORF">SRL2020028_50790</name>
</gene>
<feature type="region of interest" description="Disordered" evidence="1">
    <location>
        <begin position="50"/>
        <end position="96"/>
    </location>
</feature>
<evidence type="ECO:0000313" key="2">
    <source>
        <dbReference type="EMBL" id="GLB85823.1"/>
    </source>
</evidence>
<dbReference type="AlphaFoldDB" id="A0AA37Q1M9"/>
<protein>
    <submittedName>
        <fullName evidence="2">Uncharacterized protein</fullName>
    </submittedName>
</protein>
<accession>A0AA37Q1M9</accession>
<dbReference type="EMBL" id="BRXE01000101">
    <property type="protein sequence ID" value="GLB85823.1"/>
    <property type="molecule type" value="Genomic_DNA"/>
</dbReference>
<proteinExistence type="predicted"/>
<dbReference type="Proteomes" id="UP001165663">
    <property type="component" value="Unassembled WGS sequence"/>
</dbReference>
<organism evidence="2 3">
    <name type="scientific">Mycobacterium kiyosense</name>
    <dbReference type="NCBI Taxonomy" id="2871094"/>
    <lineage>
        <taxon>Bacteria</taxon>
        <taxon>Bacillati</taxon>
        <taxon>Actinomycetota</taxon>
        <taxon>Actinomycetes</taxon>
        <taxon>Mycobacteriales</taxon>
        <taxon>Mycobacteriaceae</taxon>
        <taxon>Mycobacterium</taxon>
    </lineage>
</organism>
<evidence type="ECO:0000256" key="1">
    <source>
        <dbReference type="SAM" id="MobiDB-lite"/>
    </source>
</evidence>
<evidence type="ECO:0000313" key="3">
    <source>
        <dbReference type="Proteomes" id="UP001165663"/>
    </source>
</evidence>
<comment type="caution">
    <text evidence="2">The sequence shown here is derived from an EMBL/GenBank/DDBJ whole genome shotgun (WGS) entry which is preliminary data.</text>
</comment>
<name>A0AA37Q1M9_9MYCO</name>